<dbReference type="GeneID" id="36326031"/>
<evidence type="ECO:0000256" key="1">
    <source>
        <dbReference type="ARBA" id="ARBA00004173"/>
    </source>
</evidence>
<evidence type="ECO:0000256" key="2">
    <source>
        <dbReference type="ARBA" id="ARBA00023128"/>
    </source>
</evidence>
<dbReference type="GO" id="GO:0005739">
    <property type="term" value="C:mitochondrion"/>
    <property type="evidence" value="ECO:0007669"/>
    <property type="project" value="UniProtKB-SubCell"/>
</dbReference>
<gene>
    <name evidence="4" type="ORF">POSPLADRAFT_1058786</name>
</gene>
<dbReference type="GO" id="GO:0006103">
    <property type="term" value="P:2-oxoglutarate metabolic process"/>
    <property type="evidence" value="ECO:0007669"/>
    <property type="project" value="InterPro"/>
</dbReference>
<proteinExistence type="inferred from homology"/>
<keyword evidence="5" id="KW-1185">Reference proteome</keyword>
<dbReference type="OrthoDB" id="2116030at2759"/>
<accession>A0A1X6MWJ8</accession>
<keyword evidence="2" id="KW-0496">Mitochondrion</keyword>
<dbReference type="AlphaFoldDB" id="A0A1X6MWJ8"/>
<dbReference type="InterPro" id="IPR020373">
    <property type="entry name" value="Kgd4/YMR-31"/>
</dbReference>
<name>A0A1X6MWJ8_9APHY</name>
<protein>
    <submittedName>
        <fullName evidence="4">Uncharacterized protein</fullName>
    </submittedName>
</protein>
<organism evidence="4 5">
    <name type="scientific">Postia placenta MAD-698-R-SB12</name>
    <dbReference type="NCBI Taxonomy" id="670580"/>
    <lineage>
        <taxon>Eukaryota</taxon>
        <taxon>Fungi</taxon>
        <taxon>Dikarya</taxon>
        <taxon>Basidiomycota</taxon>
        <taxon>Agaricomycotina</taxon>
        <taxon>Agaricomycetes</taxon>
        <taxon>Polyporales</taxon>
        <taxon>Adustoporiaceae</taxon>
        <taxon>Rhodonia</taxon>
    </lineage>
</organism>
<evidence type="ECO:0000313" key="5">
    <source>
        <dbReference type="Proteomes" id="UP000194127"/>
    </source>
</evidence>
<comment type="similarity">
    <text evidence="3">Belongs to the alpha-ketoglutarate dehydrogenase component 4 family.</text>
</comment>
<comment type="subcellular location">
    <subcellularLocation>
        <location evidence="1">Mitochondrion</location>
    </subcellularLocation>
</comment>
<evidence type="ECO:0000256" key="3">
    <source>
        <dbReference type="ARBA" id="ARBA00043970"/>
    </source>
</evidence>
<reference evidence="4 5" key="1">
    <citation type="submission" date="2017-04" db="EMBL/GenBank/DDBJ databases">
        <title>Genome Sequence of the Model Brown-Rot Fungus Postia placenta SB12.</title>
        <authorList>
            <consortium name="DOE Joint Genome Institute"/>
            <person name="Gaskell J."/>
            <person name="Kersten P."/>
            <person name="Larrondo L.F."/>
            <person name="Canessa P."/>
            <person name="Martinez D."/>
            <person name="Hibbett D."/>
            <person name="Schmoll M."/>
            <person name="Kubicek C.P."/>
            <person name="Martinez A.T."/>
            <person name="Yadav J."/>
            <person name="Master E."/>
            <person name="Magnuson J.K."/>
            <person name="James T."/>
            <person name="Yaver D."/>
            <person name="Berka R."/>
            <person name="Labutti K."/>
            <person name="Lipzen A."/>
            <person name="Aerts A."/>
            <person name="Barry K."/>
            <person name="Henrissat B."/>
            <person name="Blanchette R."/>
            <person name="Grigoriev I."/>
            <person name="Cullen D."/>
        </authorList>
    </citation>
    <scope>NUCLEOTIDE SEQUENCE [LARGE SCALE GENOMIC DNA]</scope>
    <source>
        <strain evidence="4 5">MAD-698-R-SB12</strain>
    </source>
</reference>
<sequence>MHPSLRLCTAGRARQPLIHFIGRRQWPSTPEAPHAHPAAPLEQKQSFSDFMKKFNASVSSSSTPSAASPSTSSRKEGVQVFQEFWQAPERFWKHDLKDWEIELVEVRSSSLSRFAAEDRYNYIGE</sequence>
<dbReference type="EMBL" id="KZ110600">
    <property type="protein sequence ID" value="OSX60620.1"/>
    <property type="molecule type" value="Genomic_DNA"/>
</dbReference>
<dbReference type="RefSeq" id="XP_024337414.1">
    <property type="nucleotide sequence ID" value="XM_024481081.1"/>
</dbReference>
<dbReference type="Proteomes" id="UP000194127">
    <property type="component" value="Unassembled WGS sequence"/>
</dbReference>
<evidence type="ECO:0000313" key="4">
    <source>
        <dbReference type="EMBL" id="OSX60620.1"/>
    </source>
</evidence>
<dbReference type="Pfam" id="PF10937">
    <property type="entry name" value="Kgd4-YMR31"/>
    <property type="match status" value="1"/>
</dbReference>